<evidence type="ECO:0000313" key="1">
    <source>
        <dbReference type="EMBL" id="KZD55667.1"/>
    </source>
</evidence>
<accession>A0A164LCJ6</accession>
<evidence type="ECO:0000313" key="2">
    <source>
        <dbReference type="Proteomes" id="UP000076482"/>
    </source>
</evidence>
<dbReference type="RefSeq" id="WP_063262927.1">
    <property type="nucleotide sequence ID" value="NZ_LJKE01000104.1"/>
</dbReference>
<dbReference type="EMBL" id="LJKE01000104">
    <property type="protein sequence ID" value="KZD55667.1"/>
    <property type="molecule type" value="Genomic_DNA"/>
</dbReference>
<sequence length="75" mass="8898">MDKVGEKLYKVDSYEVINKDSKYHGFKGYVTTDSTDSVWLQIVRDPSWERCFEGRQQFSKKELKRIYASEKLQIA</sequence>
<dbReference type="PATRIC" id="fig|1396.535.peg.5978"/>
<reference evidence="1 2" key="1">
    <citation type="submission" date="2015-09" db="EMBL/GenBank/DDBJ databases">
        <title>Bacillus cereus food isolates.</title>
        <authorList>
            <person name="Boekhorst J."/>
        </authorList>
    </citation>
    <scope>NUCLEOTIDE SEQUENCE [LARGE SCALE GENOMIC DNA]</scope>
    <source>
        <strain evidence="1 2">B4088</strain>
    </source>
</reference>
<comment type="caution">
    <text evidence="1">The sequence shown here is derived from an EMBL/GenBank/DDBJ whole genome shotgun (WGS) entry which is preliminary data.</text>
</comment>
<protein>
    <submittedName>
        <fullName evidence="1">Uncharacterized protein</fullName>
    </submittedName>
</protein>
<proteinExistence type="predicted"/>
<gene>
    <name evidence="1" type="ORF">B4088_5412</name>
</gene>
<dbReference type="AlphaFoldDB" id="A0A164LCJ6"/>
<dbReference type="Proteomes" id="UP000076482">
    <property type="component" value="Unassembled WGS sequence"/>
</dbReference>
<name>A0A164LCJ6_BACCE</name>
<organism evidence="1 2">
    <name type="scientific">Bacillus cereus</name>
    <dbReference type="NCBI Taxonomy" id="1396"/>
    <lineage>
        <taxon>Bacteria</taxon>
        <taxon>Bacillati</taxon>
        <taxon>Bacillota</taxon>
        <taxon>Bacilli</taxon>
        <taxon>Bacillales</taxon>
        <taxon>Bacillaceae</taxon>
        <taxon>Bacillus</taxon>
        <taxon>Bacillus cereus group</taxon>
    </lineage>
</organism>